<dbReference type="InterPro" id="IPR045122">
    <property type="entry name" value="Csc1-like"/>
</dbReference>
<evidence type="ECO:0000256" key="5">
    <source>
        <dbReference type="ARBA" id="ARBA00022989"/>
    </source>
</evidence>
<dbReference type="Proteomes" id="UP000007703">
    <property type="component" value="Unassembled WGS sequence"/>
</dbReference>
<evidence type="ECO:0000313" key="12">
    <source>
        <dbReference type="Proteomes" id="UP000007703"/>
    </source>
</evidence>
<dbReference type="GeneID" id="8500457"/>
<dbReference type="VEuPathDB" id="FungiDB:CLUG_00813"/>
<feature type="transmembrane region" description="Helical" evidence="7">
    <location>
        <begin position="54"/>
        <end position="75"/>
    </location>
</feature>
<evidence type="ECO:0000259" key="10">
    <source>
        <dbReference type="Pfam" id="PF14703"/>
    </source>
</evidence>
<evidence type="ECO:0000256" key="2">
    <source>
        <dbReference type="ARBA" id="ARBA00007779"/>
    </source>
</evidence>
<dbReference type="Pfam" id="PF02714">
    <property type="entry name" value="RSN1_7TM"/>
    <property type="match status" value="1"/>
</dbReference>
<feature type="domain" description="CSC1/OSCA1-like N-terminal transmembrane" evidence="9">
    <location>
        <begin position="50"/>
        <end position="198"/>
    </location>
</feature>
<evidence type="ECO:0000256" key="4">
    <source>
        <dbReference type="ARBA" id="ARBA00022692"/>
    </source>
</evidence>
<evidence type="ECO:0000256" key="6">
    <source>
        <dbReference type="ARBA" id="ARBA00023136"/>
    </source>
</evidence>
<dbReference type="OMA" id="QKWFFAF"/>
<gene>
    <name evidence="11" type="ORF">CLUG_00813</name>
</gene>
<feature type="transmembrane region" description="Helical" evidence="7">
    <location>
        <begin position="523"/>
        <end position="549"/>
    </location>
</feature>
<feature type="transmembrane region" description="Helical" evidence="7">
    <location>
        <begin position="647"/>
        <end position="664"/>
    </location>
</feature>
<dbReference type="InterPro" id="IPR032880">
    <property type="entry name" value="CSC1/OSCA1-like_N"/>
</dbReference>
<evidence type="ECO:0000256" key="1">
    <source>
        <dbReference type="ARBA" id="ARBA00004141"/>
    </source>
</evidence>
<protein>
    <recommendedName>
        <fullName evidence="13">DUF221-domain-containing protein</fullName>
    </recommendedName>
</protein>
<dbReference type="Pfam" id="PF13967">
    <property type="entry name" value="RSN1_TM"/>
    <property type="match status" value="1"/>
</dbReference>
<organism evidence="11 12">
    <name type="scientific">Clavispora lusitaniae (strain ATCC 42720)</name>
    <name type="common">Yeast</name>
    <name type="synonym">Candida lusitaniae</name>
    <dbReference type="NCBI Taxonomy" id="306902"/>
    <lineage>
        <taxon>Eukaryota</taxon>
        <taxon>Fungi</taxon>
        <taxon>Dikarya</taxon>
        <taxon>Ascomycota</taxon>
        <taxon>Saccharomycotina</taxon>
        <taxon>Pichiomycetes</taxon>
        <taxon>Metschnikowiaceae</taxon>
        <taxon>Clavispora</taxon>
    </lineage>
</organism>
<feature type="transmembrane region" description="Helical" evidence="7">
    <location>
        <begin position="570"/>
        <end position="589"/>
    </location>
</feature>
<dbReference type="PANTHER" id="PTHR13018:SF20">
    <property type="entry name" value="SPORULATION-SPECIFIC PROTEIN 75"/>
    <property type="match status" value="1"/>
</dbReference>
<accession>C4XXZ0</accession>
<dbReference type="KEGG" id="clu:CLUG_00813"/>
<evidence type="ECO:0000256" key="3">
    <source>
        <dbReference type="ARBA" id="ARBA00022448"/>
    </source>
</evidence>
<keyword evidence="5 7" id="KW-1133">Transmembrane helix</keyword>
<dbReference type="OrthoDB" id="1076608at2759"/>
<feature type="transmembrane region" description="Helical" evidence="7">
    <location>
        <begin position="452"/>
        <end position="471"/>
    </location>
</feature>
<dbReference type="Pfam" id="PF14703">
    <property type="entry name" value="PHM7_cyt"/>
    <property type="match status" value="1"/>
</dbReference>
<feature type="transmembrane region" description="Helical" evidence="7">
    <location>
        <begin position="177"/>
        <end position="196"/>
    </location>
</feature>
<keyword evidence="3" id="KW-0813">Transport</keyword>
<name>C4XXZ0_CLAL4</name>
<comment type="similarity">
    <text evidence="2">Belongs to the CSC1 (TC 1.A.17) family.</text>
</comment>
<evidence type="ECO:0000259" key="9">
    <source>
        <dbReference type="Pfam" id="PF13967"/>
    </source>
</evidence>
<keyword evidence="4 7" id="KW-0812">Transmembrane</keyword>
<feature type="transmembrane region" description="Helical" evidence="7">
    <location>
        <begin position="684"/>
        <end position="705"/>
    </location>
</feature>
<dbReference type="PANTHER" id="PTHR13018">
    <property type="entry name" value="PROBABLE MEMBRANE PROTEIN DUF221-RELATED"/>
    <property type="match status" value="1"/>
</dbReference>
<dbReference type="GO" id="GO:0005886">
    <property type="term" value="C:plasma membrane"/>
    <property type="evidence" value="ECO:0007669"/>
    <property type="project" value="TreeGrafter"/>
</dbReference>
<feature type="transmembrane region" description="Helical" evidence="7">
    <location>
        <begin position="717"/>
        <end position="736"/>
    </location>
</feature>
<feature type="transmembrane region" description="Helical" evidence="7">
    <location>
        <begin position="121"/>
        <end position="147"/>
    </location>
</feature>
<feature type="transmembrane region" description="Helical" evidence="7">
    <location>
        <begin position="483"/>
        <end position="503"/>
    </location>
</feature>
<feature type="domain" description="CSC1/OSCA1-like cytosolic" evidence="10">
    <location>
        <begin position="221"/>
        <end position="416"/>
    </location>
</feature>
<keyword evidence="6 7" id="KW-0472">Membrane</keyword>
<feature type="transmembrane region" description="Helical" evidence="7">
    <location>
        <begin position="619"/>
        <end position="640"/>
    </location>
</feature>
<dbReference type="GO" id="GO:0005227">
    <property type="term" value="F:calcium-activated cation channel activity"/>
    <property type="evidence" value="ECO:0007669"/>
    <property type="project" value="InterPro"/>
</dbReference>
<reference evidence="11 12" key="1">
    <citation type="journal article" date="2009" name="Nature">
        <title>Evolution of pathogenicity and sexual reproduction in eight Candida genomes.</title>
        <authorList>
            <person name="Butler G."/>
            <person name="Rasmussen M.D."/>
            <person name="Lin M.F."/>
            <person name="Santos M.A."/>
            <person name="Sakthikumar S."/>
            <person name="Munro C.A."/>
            <person name="Rheinbay E."/>
            <person name="Grabherr M."/>
            <person name="Forche A."/>
            <person name="Reedy J.L."/>
            <person name="Agrafioti I."/>
            <person name="Arnaud M.B."/>
            <person name="Bates S."/>
            <person name="Brown A.J."/>
            <person name="Brunke S."/>
            <person name="Costanzo M.C."/>
            <person name="Fitzpatrick D.A."/>
            <person name="de Groot P.W."/>
            <person name="Harris D."/>
            <person name="Hoyer L.L."/>
            <person name="Hube B."/>
            <person name="Klis F.M."/>
            <person name="Kodira C."/>
            <person name="Lennard N."/>
            <person name="Logue M.E."/>
            <person name="Martin R."/>
            <person name="Neiman A.M."/>
            <person name="Nikolaou E."/>
            <person name="Quail M.A."/>
            <person name="Quinn J."/>
            <person name="Santos M.C."/>
            <person name="Schmitzberger F.F."/>
            <person name="Sherlock G."/>
            <person name="Shah P."/>
            <person name="Silverstein K.A."/>
            <person name="Skrzypek M.S."/>
            <person name="Soll D."/>
            <person name="Staggs R."/>
            <person name="Stansfield I."/>
            <person name="Stumpf M.P."/>
            <person name="Sudbery P.E."/>
            <person name="Srikantha T."/>
            <person name="Zeng Q."/>
            <person name="Berman J."/>
            <person name="Berriman M."/>
            <person name="Heitman J."/>
            <person name="Gow N.A."/>
            <person name="Lorenz M.C."/>
            <person name="Birren B.W."/>
            <person name="Kellis M."/>
            <person name="Cuomo C.A."/>
        </authorList>
    </citation>
    <scope>NUCLEOTIDE SEQUENCE [LARGE SCALE GENOMIC DNA]</scope>
    <source>
        <strain evidence="11 12">ATCC 42720</strain>
    </source>
</reference>
<evidence type="ECO:0000256" key="7">
    <source>
        <dbReference type="SAM" id="Phobius"/>
    </source>
</evidence>
<dbReference type="EMBL" id="CH408076">
    <property type="protein sequence ID" value="EEQ36690.1"/>
    <property type="molecule type" value="Genomic_DNA"/>
</dbReference>
<evidence type="ECO:0008006" key="13">
    <source>
        <dbReference type="Google" id="ProtNLM"/>
    </source>
</evidence>
<comment type="subcellular location">
    <subcellularLocation>
        <location evidence="1">Membrane</location>
        <topology evidence="1">Multi-pass membrane protein</topology>
    </subcellularLocation>
</comment>
<dbReference type="InParanoid" id="C4XXZ0"/>
<dbReference type="HOGENOM" id="CLU_002458_2_0_1"/>
<dbReference type="FunCoup" id="C4XXZ0">
    <property type="interactions" value="19"/>
</dbReference>
<proteinExistence type="inferred from homology"/>
<dbReference type="AlphaFoldDB" id="C4XXZ0"/>
<feature type="transmembrane region" description="Helical" evidence="7">
    <location>
        <begin position="429"/>
        <end position="446"/>
    </location>
</feature>
<feature type="domain" description="CSC1/OSCA1-like 7TM region" evidence="8">
    <location>
        <begin position="429"/>
        <end position="703"/>
    </location>
</feature>
<dbReference type="InterPro" id="IPR003864">
    <property type="entry name" value="CSC1/OSCA1-like_7TM"/>
</dbReference>
<evidence type="ECO:0000259" key="8">
    <source>
        <dbReference type="Pfam" id="PF02714"/>
    </source>
</evidence>
<evidence type="ECO:0000313" key="11">
    <source>
        <dbReference type="EMBL" id="EEQ36690.1"/>
    </source>
</evidence>
<dbReference type="InterPro" id="IPR027815">
    <property type="entry name" value="CSC1/OSCA1-like_cyt"/>
</dbReference>
<sequence>MASSEIQYDFSTLATSYLGFFVDSETLSTFLNTTQTGLAHTASGTDFSVLMKHLLVSLCICLFEILCFSYLRIYLKNLYQPLVFSSINADDVAQQSVFGWLIPTWRKNTNDYMRSDLDSYFFIRFIDLLLFYFSTCGILNFAILVPINFSGNSTTHFATGLDKLSLSNIALSKANRLNAHFVCTLVSIAFFHWALFREMQNIFEIRQVYLTSTSHKLKESSRILLVGDVPEAYRNIDKLQSLFKFFSGGLEEVWFTDDYTKYERQTEKAQDALDTFEEAQIRFLQKKIKLKDSSKNKNQESVLRSWPSIFFPLVKIPLLERRVSIRLPGIFRVFLFQKKIPILEFCVQTLADTNDILLQRLQDIKLGDFDKKEKVILKFRSQESMHMAHQTLLSKEIWSFNHSLTKVHPDDIMWDNVIRKSTFFTSVEKYFICVISILAIALYIIPVSLITLLSQIPVIIKLFPFMIWLASTPKQVREVLSSLLPAILLSILTECQLQVFQILVHWKGKWSGSEKELDLQQWYFAFLFIQHFLVVSISSSLIVVVVQAVEKPASIPIMLAANVPKSATFFFKYLAVKAFAMCGGSFLQISRLTKHWLYYPFVDTTPRLKKKRLHDLPKISWGSIYPLISVYASIGITYCVISPMISLFMIFIFSLILLYYKYALDEVYSHENPKDTFGMLYPRALFHLYSGIYCLEFCMIGLFFASRNPNGECPMKFQGLVMILVLLLTIFGNVYVHTHFGAHFEHVPVLNECEESDDVYTNSNSDPSSYLHPCYSFDKPQIWLPADKSGEASCIIKRLSVYDKAFSGGTIENAKFTDGGSFILDASNDASKS</sequence>